<organism evidence="1 2">
    <name type="scientific">Mesobacillus subterraneus</name>
    <dbReference type="NCBI Taxonomy" id="285983"/>
    <lineage>
        <taxon>Bacteria</taxon>
        <taxon>Bacillati</taxon>
        <taxon>Bacillota</taxon>
        <taxon>Bacilli</taxon>
        <taxon>Bacillales</taxon>
        <taxon>Bacillaceae</taxon>
        <taxon>Mesobacillus</taxon>
    </lineage>
</organism>
<dbReference type="OrthoDB" id="1675670at2"/>
<reference evidence="2" key="1">
    <citation type="submission" date="2018-12" db="EMBL/GenBank/DDBJ databases">
        <title>Bacillus chawlae sp. nov., Bacillus glennii sp. nov., and Bacillus saganii sp. nov. Isolated from the Vehicle Assembly Building at Kennedy Space Center where the Viking Spacecraft were Assembled.</title>
        <authorList>
            <person name="Seuylemezian A."/>
            <person name="Vaishampayan P."/>
        </authorList>
    </citation>
    <scope>NUCLEOTIDE SEQUENCE [LARGE SCALE GENOMIC DNA]</scope>
    <source>
        <strain evidence="2">DSM 13966</strain>
    </source>
</reference>
<dbReference type="InterPro" id="IPR021617">
    <property type="entry name" value="DUF3231"/>
</dbReference>
<dbReference type="Proteomes" id="UP000279911">
    <property type="component" value="Unassembled WGS sequence"/>
</dbReference>
<proteinExistence type="predicted"/>
<sequence length="333" mass="37986">MDKSKIRLTSAEIAALWSTYIQNTATQCFYRHFLSYLEDEEIKPIMQEALSLSEEFLAKVKAIFEAENFPIPKGFSDSDMNPSAPALFTDLFGLSFVYRGGQMIVVYYADALSKVGRQDVLDFYQDCLSKTAILYKKSLKLMLDKGIYDRPPKLEYPEKVEFIRKELSLAGNWFRSGRPLNAIELSELFFAIERNGIGLVLLMGLLQASNDMEVKAYLKKGIKLTQKQIEEFNKFLKKNDGFEIHPVTLEVTNSTESPFSEKLILFFVTITNQVGIQSMATALSVSMRVDLGVQYAKFIAEIMAFADEGRDLLIKRGWLEQPPMSTDREKLFE</sequence>
<protein>
    <submittedName>
        <fullName evidence="1">DUF3231 family protein</fullName>
    </submittedName>
</protein>
<dbReference type="RefSeq" id="WP_125481353.1">
    <property type="nucleotide sequence ID" value="NZ_RSFW01000020.1"/>
</dbReference>
<dbReference type="EMBL" id="RSFW01000020">
    <property type="protein sequence ID" value="RSD25096.1"/>
    <property type="molecule type" value="Genomic_DNA"/>
</dbReference>
<dbReference type="AlphaFoldDB" id="A0A427TLB7"/>
<comment type="caution">
    <text evidence="1">The sequence shown here is derived from an EMBL/GenBank/DDBJ whole genome shotgun (WGS) entry which is preliminary data.</text>
</comment>
<dbReference type="Gene3D" id="1.20.1260.10">
    <property type="match status" value="2"/>
</dbReference>
<gene>
    <name evidence="1" type="ORF">EJA10_17645</name>
</gene>
<evidence type="ECO:0000313" key="1">
    <source>
        <dbReference type="EMBL" id="RSD25096.1"/>
    </source>
</evidence>
<dbReference type="InterPro" id="IPR012347">
    <property type="entry name" value="Ferritin-like"/>
</dbReference>
<name>A0A427TLB7_9BACI</name>
<accession>A0A427TLB7</accession>
<evidence type="ECO:0000313" key="2">
    <source>
        <dbReference type="Proteomes" id="UP000279911"/>
    </source>
</evidence>
<dbReference type="Pfam" id="PF11553">
    <property type="entry name" value="DUF3231"/>
    <property type="match status" value="2"/>
</dbReference>